<reference evidence="8 9" key="1">
    <citation type="journal article" date="2018" name="Sci. Rep.">
        <title>Comparative analysis of the Pocillopora damicornis genome highlights role of immune system in coral evolution.</title>
        <authorList>
            <person name="Cunning R."/>
            <person name="Bay R.A."/>
            <person name="Gillette P."/>
            <person name="Baker A.C."/>
            <person name="Traylor-Knowles N."/>
        </authorList>
    </citation>
    <scope>NUCLEOTIDE SEQUENCE [LARGE SCALE GENOMIC DNA]</scope>
    <source>
        <strain evidence="8">RSMAS</strain>
        <tissue evidence="8">Whole animal</tissue>
    </source>
</reference>
<feature type="disulfide bond" evidence="6">
    <location>
        <begin position="600"/>
        <end position="609"/>
    </location>
</feature>
<dbReference type="FunFam" id="2.10.25.10:FF:000472">
    <property type="entry name" value="Uncharacterized protein, isoform A"/>
    <property type="match status" value="1"/>
</dbReference>
<dbReference type="PANTHER" id="PTHR12916:SF13">
    <property type="entry name" value="SUSHI, VON WILLEBRAND FACTOR TYPE A, EGF AND PENTRAXIN DOMAIN-CONTAINING PROTEIN 1-LIKE"/>
    <property type="match status" value="1"/>
</dbReference>
<evidence type="ECO:0000256" key="3">
    <source>
        <dbReference type="ARBA" id="ARBA00022737"/>
    </source>
</evidence>
<feature type="disulfide bond" evidence="6">
    <location>
        <begin position="125"/>
        <end position="142"/>
    </location>
</feature>
<dbReference type="PROSITE" id="PS01187">
    <property type="entry name" value="EGF_CA"/>
    <property type="match status" value="1"/>
</dbReference>
<keyword evidence="4 6" id="KW-1015">Disulfide bond</keyword>
<accession>A0A3M6TV14</accession>
<evidence type="ECO:0000256" key="1">
    <source>
        <dbReference type="ARBA" id="ARBA00022536"/>
    </source>
</evidence>
<dbReference type="SMART" id="SM00181">
    <property type="entry name" value="EGF"/>
    <property type="match status" value="3"/>
</dbReference>
<evidence type="ECO:0000313" key="9">
    <source>
        <dbReference type="Proteomes" id="UP000275408"/>
    </source>
</evidence>
<dbReference type="OrthoDB" id="430340at2759"/>
<keyword evidence="1 6" id="KW-0245">EGF-like domain</keyword>
<evidence type="ECO:0000313" key="8">
    <source>
        <dbReference type="EMBL" id="RMX45119.1"/>
    </source>
</evidence>
<dbReference type="InterPro" id="IPR000742">
    <property type="entry name" value="EGF"/>
</dbReference>
<dbReference type="SUPFAM" id="SSF57196">
    <property type="entry name" value="EGF/Laminin"/>
    <property type="match status" value="3"/>
</dbReference>
<keyword evidence="3" id="KW-0677">Repeat</keyword>
<dbReference type="InterPro" id="IPR000152">
    <property type="entry name" value="EGF-type_Asp/Asn_hydroxyl_site"/>
</dbReference>
<evidence type="ECO:0000256" key="5">
    <source>
        <dbReference type="ARBA" id="ARBA00023180"/>
    </source>
</evidence>
<feature type="disulfide bond" evidence="6">
    <location>
        <begin position="562"/>
        <end position="571"/>
    </location>
</feature>
<dbReference type="EMBL" id="RCHS01002879">
    <property type="protein sequence ID" value="RMX45119.1"/>
    <property type="molecule type" value="Genomic_DNA"/>
</dbReference>
<dbReference type="Pfam" id="PF00008">
    <property type="entry name" value="EGF"/>
    <property type="match status" value="3"/>
</dbReference>
<dbReference type="PROSITE" id="PS00010">
    <property type="entry name" value="ASX_HYDROXYL"/>
    <property type="match status" value="1"/>
</dbReference>
<keyword evidence="9" id="KW-1185">Reference proteome</keyword>
<dbReference type="GO" id="GO:0005509">
    <property type="term" value="F:calcium ion binding"/>
    <property type="evidence" value="ECO:0007669"/>
    <property type="project" value="InterPro"/>
</dbReference>
<evidence type="ECO:0000259" key="7">
    <source>
        <dbReference type="PROSITE" id="PS50026"/>
    </source>
</evidence>
<protein>
    <recommendedName>
        <fullName evidence="7">EGF-like domain-containing protein</fullName>
    </recommendedName>
</protein>
<dbReference type="PROSITE" id="PS50026">
    <property type="entry name" value="EGF_3"/>
    <property type="match status" value="3"/>
</dbReference>
<evidence type="ECO:0000256" key="4">
    <source>
        <dbReference type="ARBA" id="ARBA00023157"/>
    </source>
</evidence>
<sequence length="838" mass="92131">MTHVKKRSCPRKLQFDGSSGLKRVTNVNGSTTKISFGNFFVEKFHCLQVSVASSIFVSNYRECTLSCVNSPPCLSFNTGSAVTLDGKLRCELLNEDKYSANPGQLVRSQAFHHYSIKTPCSSFPCQNSGTCVPDYSQNDFYCDCVPGYKGKLCHTAVFSSCKDVYDVYGSNATSNQYTLIINGKPTTVYCLIDDPNSCGGGGWTTNTFSFYSAFWTDKSEYNPRGGESGLDSIETKLQTYWATPFSKICLGMQINGYNRFLVIDRQADSLYSLIADGEFRSTSVGRASWIAISGNLAHLQPYCGKEGFNVLNGNGDFRRARIGILGNDEDQCESCETVVGFGLQGSGGDLISCGGSGNLKSSEKSQLYINRAGLQRRVHVQGSRLSYGNFVVDKFHCLQQLQRGCFQLCGKFAMFFIQSRLISTFRREISIQLHLDGRAGLQVGVLLQGNRISYGNLAVDKFHRLQVSIGSSTVVNNYRECALSCVNNAQCLSFNVASSPRTDKKFRCELLNEDKYSASPGQLVISQEYHHYNIKTPCSSFPCQNNATCVPNYTKNQYHCDCRPGYGGFLCETDINECSSNPCLNGGTCVDRVNGYVCNCQPGYNGVRCQTGECLLPLPPLVNICMDYIIRSNASSQRYSLFVGGQLTSVYCHMGDFGCGSGGWTTVIKMDGNKQTFHFHSSYWNLANEYNLAGGETGFDSQETKLRTYWNTPFHKICLGMKIDQQKQFIVLTEQASSLYSLIADGTHRPTSLGRSAWLSLIGAQASLLPNCDREGFNVVSGNSDFGKARIGILGNNENDCYTCDSRIGFGTGGLHEDSNTCGNGGAQIRAMGYILVQ</sequence>
<dbReference type="PROSITE" id="PS00022">
    <property type="entry name" value="EGF_1"/>
    <property type="match status" value="3"/>
</dbReference>
<dbReference type="Proteomes" id="UP000275408">
    <property type="component" value="Unassembled WGS sequence"/>
</dbReference>
<dbReference type="GO" id="GO:0007219">
    <property type="term" value="P:Notch signaling pathway"/>
    <property type="evidence" value="ECO:0007669"/>
    <property type="project" value="TreeGrafter"/>
</dbReference>
<dbReference type="PROSITE" id="PS01186">
    <property type="entry name" value="EGF_2"/>
    <property type="match status" value="3"/>
</dbReference>
<organism evidence="8 9">
    <name type="scientific">Pocillopora damicornis</name>
    <name type="common">Cauliflower coral</name>
    <name type="synonym">Millepora damicornis</name>
    <dbReference type="NCBI Taxonomy" id="46731"/>
    <lineage>
        <taxon>Eukaryota</taxon>
        <taxon>Metazoa</taxon>
        <taxon>Cnidaria</taxon>
        <taxon>Anthozoa</taxon>
        <taxon>Hexacorallia</taxon>
        <taxon>Scleractinia</taxon>
        <taxon>Astrocoeniina</taxon>
        <taxon>Pocilloporidae</taxon>
        <taxon>Pocillopora</taxon>
    </lineage>
</organism>
<dbReference type="CDD" id="cd00054">
    <property type="entry name" value="EGF_CA"/>
    <property type="match status" value="3"/>
</dbReference>
<dbReference type="GO" id="GO:0005112">
    <property type="term" value="F:Notch binding"/>
    <property type="evidence" value="ECO:0007669"/>
    <property type="project" value="TreeGrafter"/>
</dbReference>
<dbReference type="Gene3D" id="2.10.25.10">
    <property type="entry name" value="Laminin"/>
    <property type="match status" value="3"/>
</dbReference>
<dbReference type="PRINTS" id="PR00010">
    <property type="entry name" value="EGFBLOOD"/>
</dbReference>
<dbReference type="AlphaFoldDB" id="A0A3M6TV14"/>
<dbReference type="SMART" id="SM00179">
    <property type="entry name" value="EGF_CA"/>
    <property type="match status" value="3"/>
</dbReference>
<comment type="caution">
    <text evidence="8">The sequence shown here is derived from an EMBL/GenBank/DDBJ whole genome shotgun (WGS) entry which is preliminary data.</text>
</comment>
<comment type="caution">
    <text evidence="6">Lacks conserved residue(s) required for the propagation of feature annotation.</text>
</comment>
<proteinExistence type="predicted"/>
<feature type="disulfide bond" evidence="6">
    <location>
        <begin position="144"/>
        <end position="153"/>
    </location>
</feature>
<keyword evidence="5" id="KW-0325">Glycoprotein</keyword>
<feature type="domain" description="EGF-like" evidence="7">
    <location>
        <begin position="116"/>
        <end position="154"/>
    </location>
</feature>
<evidence type="ECO:0000256" key="2">
    <source>
        <dbReference type="ARBA" id="ARBA00022729"/>
    </source>
</evidence>
<feature type="domain" description="EGF-like" evidence="7">
    <location>
        <begin position="574"/>
        <end position="610"/>
    </location>
</feature>
<evidence type="ECO:0000256" key="6">
    <source>
        <dbReference type="PROSITE-ProRule" id="PRU00076"/>
    </source>
</evidence>
<keyword evidence="2" id="KW-0732">Signal</keyword>
<dbReference type="PANTHER" id="PTHR12916">
    <property type="entry name" value="CYTOCHROME C OXIDASE POLYPEPTIDE VIC-2"/>
    <property type="match status" value="1"/>
</dbReference>
<gene>
    <name evidence="8" type="ORF">pdam_00016476</name>
</gene>
<name>A0A3M6TV14_POCDA</name>
<feature type="domain" description="EGF-like" evidence="7">
    <location>
        <begin position="534"/>
        <end position="572"/>
    </location>
</feature>
<dbReference type="InterPro" id="IPR018097">
    <property type="entry name" value="EGF_Ca-bd_CS"/>
</dbReference>
<feature type="disulfide bond" evidence="6">
    <location>
        <begin position="543"/>
        <end position="560"/>
    </location>
</feature>
<dbReference type="InterPro" id="IPR001881">
    <property type="entry name" value="EGF-like_Ca-bd_dom"/>
</dbReference>